<accession>A0A0B1SUJ6</accession>
<evidence type="ECO:0000256" key="2">
    <source>
        <dbReference type="SAM" id="Phobius"/>
    </source>
</evidence>
<keyword evidence="4" id="KW-1185">Reference proteome</keyword>
<reference evidence="3 4" key="1">
    <citation type="submission" date="2014-03" db="EMBL/GenBank/DDBJ databases">
        <title>Draft genome of the hookworm Oesophagostomum dentatum.</title>
        <authorList>
            <person name="Mitreva M."/>
        </authorList>
    </citation>
    <scope>NUCLEOTIDE SEQUENCE [LARGE SCALE GENOMIC DNA]</scope>
    <source>
        <strain evidence="3 4">OD-Hann</strain>
    </source>
</reference>
<keyword evidence="2" id="KW-1133">Transmembrane helix</keyword>
<dbReference type="AlphaFoldDB" id="A0A0B1SUJ6"/>
<organism evidence="3 4">
    <name type="scientific">Oesophagostomum dentatum</name>
    <name type="common">Nodular worm</name>
    <dbReference type="NCBI Taxonomy" id="61180"/>
    <lineage>
        <taxon>Eukaryota</taxon>
        <taxon>Metazoa</taxon>
        <taxon>Ecdysozoa</taxon>
        <taxon>Nematoda</taxon>
        <taxon>Chromadorea</taxon>
        <taxon>Rhabditida</taxon>
        <taxon>Rhabditina</taxon>
        <taxon>Rhabditomorpha</taxon>
        <taxon>Strongyloidea</taxon>
        <taxon>Strongylidae</taxon>
        <taxon>Oesophagostomum</taxon>
    </lineage>
</organism>
<keyword evidence="2" id="KW-0472">Membrane</keyword>
<feature type="transmembrane region" description="Helical" evidence="2">
    <location>
        <begin position="21"/>
        <end position="42"/>
    </location>
</feature>
<dbReference type="EMBL" id="KN557484">
    <property type="protein sequence ID" value="KHJ87561.1"/>
    <property type="molecule type" value="Genomic_DNA"/>
</dbReference>
<gene>
    <name evidence="3" type="ORF">OESDEN_12665</name>
</gene>
<evidence type="ECO:0000256" key="1">
    <source>
        <dbReference type="SAM" id="MobiDB-lite"/>
    </source>
</evidence>
<dbReference type="Proteomes" id="UP000053660">
    <property type="component" value="Unassembled WGS sequence"/>
</dbReference>
<evidence type="ECO:0000313" key="3">
    <source>
        <dbReference type="EMBL" id="KHJ87561.1"/>
    </source>
</evidence>
<proteinExistence type="predicted"/>
<name>A0A0B1SUJ6_OESDE</name>
<evidence type="ECO:0000313" key="4">
    <source>
        <dbReference type="Proteomes" id="UP000053660"/>
    </source>
</evidence>
<sequence length="68" mass="7831">MGLKHYITAEKKMEIVPKLRSHYFYFGLIDVVLSLPLMQIPIMTHSCDDSSENRMLGRKSISGKGRDF</sequence>
<keyword evidence="2" id="KW-0812">Transmembrane</keyword>
<feature type="region of interest" description="Disordered" evidence="1">
    <location>
        <begin position="49"/>
        <end position="68"/>
    </location>
</feature>
<protein>
    <submittedName>
        <fullName evidence="3">Uncharacterized protein</fullName>
    </submittedName>
</protein>